<protein>
    <submittedName>
        <fullName evidence="2">Uncharacterized protein</fullName>
    </submittedName>
</protein>
<gene>
    <name evidence="2" type="ORF">RHGRI_022759</name>
</gene>
<dbReference type="AlphaFoldDB" id="A0AAV6J5D1"/>
<dbReference type="EMBL" id="JACTNZ010000008">
    <property type="protein sequence ID" value="KAG5534749.1"/>
    <property type="molecule type" value="Genomic_DNA"/>
</dbReference>
<keyword evidence="3" id="KW-1185">Reference proteome</keyword>
<reference evidence="2" key="1">
    <citation type="submission" date="2020-08" db="EMBL/GenBank/DDBJ databases">
        <title>Plant Genome Project.</title>
        <authorList>
            <person name="Zhang R.-G."/>
        </authorList>
    </citation>
    <scope>NUCLEOTIDE SEQUENCE</scope>
    <source>
        <strain evidence="2">WSP0</strain>
        <tissue evidence="2">Leaf</tissue>
    </source>
</reference>
<sequence length="72" mass="7527">MAELVAPLGGGAGVADEEFDNQPSDADTPAHQSAYLTAVMPPTSAVGGQEPDGRRHRPSAVPIQKKKRRSGF</sequence>
<accession>A0AAV6J5D1</accession>
<evidence type="ECO:0000256" key="1">
    <source>
        <dbReference type="SAM" id="MobiDB-lite"/>
    </source>
</evidence>
<feature type="compositionally biased region" description="Basic residues" evidence="1">
    <location>
        <begin position="54"/>
        <end position="72"/>
    </location>
</feature>
<feature type="compositionally biased region" description="Polar residues" evidence="1">
    <location>
        <begin position="21"/>
        <end position="35"/>
    </location>
</feature>
<evidence type="ECO:0000313" key="2">
    <source>
        <dbReference type="EMBL" id="KAG5534749.1"/>
    </source>
</evidence>
<feature type="region of interest" description="Disordered" evidence="1">
    <location>
        <begin position="1"/>
        <end position="72"/>
    </location>
</feature>
<organism evidence="2 3">
    <name type="scientific">Rhododendron griersonianum</name>
    <dbReference type="NCBI Taxonomy" id="479676"/>
    <lineage>
        <taxon>Eukaryota</taxon>
        <taxon>Viridiplantae</taxon>
        <taxon>Streptophyta</taxon>
        <taxon>Embryophyta</taxon>
        <taxon>Tracheophyta</taxon>
        <taxon>Spermatophyta</taxon>
        <taxon>Magnoliopsida</taxon>
        <taxon>eudicotyledons</taxon>
        <taxon>Gunneridae</taxon>
        <taxon>Pentapetalae</taxon>
        <taxon>asterids</taxon>
        <taxon>Ericales</taxon>
        <taxon>Ericaceae</taxon>
        <taxon>Ericoideae</taxon>
        <taxon>Rhodoreae</taxon>
        <taxon>Rhododendron</taxon>
    </lineage>
</organism>
<evidence type="ECO:0000313" key="3">
    <source>
        <dbReference type="Proteomes" id="UP000823749"/>
    </source>
</evidence>
<proteinExistence type="predicted"/>
<comment type="caution">
    <text evidence="2">The sequence shown here is derived from an EMBL/GenBank/DDBJ whole genome shotgun (WGS) entry which is preliminary data.</text>
</comment>
<name>A0AAV6J5D1_9ERIC</name>
<dbReference type="Proteomes" id="UP000823749">
    <property type="component" value="Chromosome 8"/>
</dbReference>